<organism evidence="9 10">
    <name type="scientific">Rosa chinensis</name>
    <name type="common">China rose</name>
    <dbReference type="NCBI Taxonomy" id="74649"/>
    <lineage>
        <taxon>Eukaryota</taxon>
        <taxon>Viridiplantae</taxon>
        <taxon>Streptophyta</taxon>
        <taxon>Embryophyta</taxon>
        <taxon>Tracheophyta</taxon>
        <taxon>Spermatophyta</taxon>
        <taxon>Magnoliopsida</taxon>
        <taxon>eudicotyledons</taxon>
        <taxon>Gunneridae</taxon>
        <taxon>Pentapetalae</taxon>
        <taxon>rosids</taxon>
        <taxon>fabids</taxon>
        <taxon>Rosales</taxon>
        <taxon>Rosaceae</taxon>
        <taxon>Rosoideae</taxon>
        <taxon>Rosoideae incertae sedis</taxon>
        <taxon>Rosa</taxon>
    </lineage>
</organism>
<keyword evidence="5" id="KW-0539">Nucleus</keyword>
<dbReference type="InterPro" id="IPR001471">
    <property type="entry name" value="AP2/ERF_dom"/>
</dbReference>
<evidence type="ECO:0000256" key="5">
    <source>
        <dbReference type="ARBA" id="ARBA00023242"/>
    </source>
</evidence>
<keyword evidence="4" id="KW-0804">Transcription</keyword>
<dbReference type="FunFam" id="3.30.730.10:FF:000001">
    <property type="entry name" value="Ethylene-responsive transcription factor 2"/>
    <property type="match status" value="1"/>
</dbReference>
<accession>A0A2P6RNG0</accession>
<dbReference type="PANTHER" id="PTHR31190:SF181">
    <property type="entry name" value="OS02G0764700 PROTEIN"/>
    <property type="match status" value="1"/>
</dbReference>
<evidence type="ECO:0000256" key="7">
    <source>
        <dbReference type="SAM" id="MobiDB-lite"/>
    </source>
</evidence>
<keyword evidence="3" id="KW-0238">DNA-binding</keyword>
<sequence>MNTKSNFFGSPHSKIKIRPIRIFGKKIWISSSQLHLDPKMKSIGTGGLPKEQEHAIIVSTLKRVIRGGVGTDNAPSQPPPPSTQLPATGGTDQVVIPFSDCDDTCQVCKMGKEDCLGCGLFPPSEQDTGKKVKTSKYRGVRQRPGGKWAAEIRDPRRAARVWLGTFKTEEEAARAYDTKALEFRGADRAKLNFPPSWDTGTTSGAMADETKVQTSPVGESSAAEEEEEEEMDP</sequence>
<feature type="region of interest" description="Disordered" evidence="7">
    <location>
        <begin position="190"/>
        <end position="233"/>
    </location>
</feature>
<dbReference type="Proteomes" id="UP000238479">
    <property type="component" value="Chromosome 2"/>
</dbReference>
<dbReference type="PROSITE" id="PS51032">
    <property type="entry name" value="AP2_ERF"/>
    <property type="match status" value="1"/>
</dbReference>
<dbReference type="SMART" id="SM00380">
    <property type="entry name" value="AP2"/>
    <property type="match status" value="1"/>
</dbReference>
<evidence type="ECO:0000256" key="2">
    <source>
        <dbReference type="ARBA" id="ARBA00023015"/>
    </source>
</evidence>
<dbReference type="InterPro" id="IPR044808">
    <property type="entry name" value="ERF_plant"/>
</dbReference>
<dbReference type="PRINTS" id="PR00367">
    <property type="entry name" value="ETHRSPELEMNT"/>
</dbReference>
<reference evidence="9 10" key="1">
    <citation type="journal article" date="2018" name="Nat. Genet.">
        <title>The Rosa genome provides new insights in the design of modern roses.</title>
        <authorList>
            <person name="Bendahmane M."/>
        </authorList>
    </citation>
    <scope>NUCLEOTIDE SEQUENCE [LARGE SCALE GENOMIC DNA]</scope>
    <source>
        <strain evidence="10">cv. Old Blush</strain>
    </source>
</reference>
<dbReference type="GO" id="GO:0003700">
    <property type="term" value="F:DNA-binding transcription factor activity"/>
    <property type="evidence" value="ECO:0007669"/>
    <property type="project" value="InterPro"/>
</dbReference>
<dbReference type="SUPFAM" id="SSF54171">
    <property type="entry name" value="DNA-binding domain"/>
    <property type="match status" value="1"/>
</dbReference>
<comment type="subcellular location">
    <subcellularLocation>
        <location evidence="1">Nucleus</location>
    </subcellularLocation>
</comment>
<dbReference type="EMBL" id="PDCK01000040">
    <property type="protein sequence ID" value="PRQ47944.1"/>
    <property type="molecule type" value="Genomic_DNA"/>
</dbReference>
<dbReference type="InterPro" id="IPR016177">
    <property type="entry name" value="DNA-bd_dom_sf"/>
</dbReference>
<dbReference type="PANTHER" id="PTHR31190">
    <property type="entry name" value="DNA-BINDING DOMAIN"/>
    <property type="match status" value="1"/>
</dbReference>
<dbReference type="GO" id="GO:0003677">
    <property type="term" value="F:DNA binding"/>
    <property type="evidence" value="ECO:0007669"/>
    <property type="project" value="UniProtKB-KW"/>
</dbReference>
<comment type="similarity">
    <text evidence="6">Belongs to the AP2/ERF transcription factor family. ERF subfamily.</text>
</comment>
<gene>
    <name evidence="9" type="ORF">RchiOBHm_Chr2g0105221</name>
</gene>
<feature type="region of interest" description="Disordered" evidence="7">
    <location>
        <begin position="67"/>
        <end position="90"/>
    </location>
</feature>
<dbReference type="GO" id="GO:0005634">
    <property type="term" value="C:nucleus"/>
    <property type="evidence" value="ECO:0007669"/>
    <property type="project" value="UniProtKB-SubCell"/>
</dbReference>
<dbReference type="Pfam" id="PF00847">
    <property type="entry name" value="AP2"/>
    <property type="match status" value="1"/>
</dbReference>
<dbReference type="GO" id="GO:0009873">
    <property type="term" value="P:ethylene-activated signaling pathway"/>
    <property type="evidence" value="ECO:0007669"/>
    <property type="project" value="InterPro"/>
</dbReference>
<dbReference type="STRING" id="74649.A0A2P6RNG0"/>
<evidence type="ECO:0000256" key="3">
    <source>
        <dbReference type="ARBA" id="ARBA00023125"/>
    </source>
</evidence>
<name>A0A2P6RNG0_ROSCH</name>
<evidence type="ECO:0000256" key="1">
    <source>
        <dbReference type="ARBA" id="ARBA00004123"/>
    </source>
</evidence>
<evidence type="ECO:0000313" key="10">
    <source>
        <dbReference type="Proteomes" id="UP000238479"/>
    </source>
</evidence>
<dbReference type="InterPro" id="IPR036955">
    <property type="entry name" value="AP2/ERF_dom_sf"/>
</dbReference>
<dbReference type="AlphaFoldDB" id="A0A2P6RNG0"/>
<protein>
    <submittedName>
        <fullName evidence="9">Putative transcription factor AP2-EREBP family</fullName>
    </submittedName>
</protein>
<evidence type="ECO:0000256" key="6">
    <source>
        <dbReference type="ARBA" id="ARBA00024343"/>
    </source>
</evidence>
<keyword evidence="2" id="KW-0805">Transcription regulation</keyword>
<evidence type="ECO:0000259" key="8">
    <source>
        <dbReference type="PROSITE" id="PS51032"/>
    </source>
</evidence>
<dbReference type="OMA" id="IWISSSQ"/>
<dbReference type="Gramene" id="PRQ47944">
    <property type="protein sequence ID" value="PRQ47944"/>
    <property type="gene ID" value="RchiOBHm_Chr2g0105221"/>
</dbReference>
<feature type="compositionally biased region" description="Acidic residues" evidence="7">
    <location>
        <begin position="222"/>
        <end position="233"/>
    </location>
</feature>
<dbReference type="Gene3D" id="3.30.730.10">
    <property type="entry name" value="AP2/ERF domain"/>
    <property type="match status" value="1"/>
</dbReference>
<comment type="caution">
    <text evidence="9">The sequence shown here is derived from an EMBL/GenBank/DDBJ whole genome shotgun (WGS) entry which is preliminary data.</text>
</comment>
<dbReference type="CDD" id="cd00018">
    <property type="entry name" value="AP2"/>
    <property type="match status" value="1"/>
</dbReference>
<evidence type="ECO:0000313" key="9">
    <source>
        <dbReference type="EMBL" id="PRQ47944.1"/>
    </source>
</evidence>
<feature type="domain" description="AP2/ERF" evidence="8">
    <location>
        <begin position="136"/>
        <end position="194"/>
    </location>
</feature>
<proteinExistence type="inferred from homology"/>
<keyword evidence="10" id="KW-1185">Reference proteome</keyword>
<evidence type="ECO:0000256" key="4">
    <source>
        <dbReference type="ARBA" id="ARBA00023163"/>
    </source>
</evidence>